<dbReference type="HAMAP" id="MF_00010">
    <property type="entry name" value="UPF0060"/>
    <property type="match status" value="1"/>
</dbReference>
<evidence type="ECO:0000313" key="6">
    <source>
        <dbReference type="EMBL" id="VVE72918.1"/>
    </source>
</evidence>
<reference evidence="6 7" key="1">
    <citation type="submission" date="2019-08" db="EMBL/GenBank/DDBJ databases">
        <authorList>
            <person name="Peeters C."/>
        </authorList>
    </citation>
    <scope>NUCLEOTIDE SEQUENCE [LARGE SCALE GENOMIC DNA]</scope>
    <source>
        <strain evidence="6 7">LMG 31118</strain>
    </source>
</reference>
<evidence type="ECO:0000256" key="4">
    <source>
        <dbReference type="ARBA" id="ARBA00023136"/>
    </source>
</evidence>
<comment type="similarity">
    <text evidence="5">Belongs to the UPF0060 family.</text>
</comment>
<dbReference type="Proteomes" id="UP000414136">
    <property type="component" value="Unassembled WGS sequence"/>
</dbReference>
<feature type="transmembrane region" description="Helical" evidence="5">
    <location>
        <begin position="99"/>
        <end position="118"/>
    </location>
</feature>
<comment type="subcellular location">
    <subcellularLocation>
        <location evidence="5">Cell membrane</location>
        <topology evidence="5">Multi-pass membrane protein</topology>
    </subcellularLocation>
</comment>
<dbReference type="EMBL" id="CABPSQ010000011">
    <property type="protein sequence ID" value="VVE72918.1"/>
    <property type="molecule type" value="Genomic_DNA"/>
</dbReference>
<protein>
    <submittedName>
        <fullName evidence="6">Membrane protein</fullName>
    </submittedName>
</protein>
<evidence type="ECO:0000256" key="2">
    <source>
        <dbReference type="ARBA" id="ARBA00022692"/>
    </source>
</evidence>
<name>A0A5E5AI42_9BURK</name>
<dbReference type="Pfam" id="PF02694">
    <property type="entry name" value="UPF0060"/>
    <property type="match status" value="1"/>
</dbReference>
<gene>
    <name evidence="6" type="ORF">PCA31118_04353</name>
</gene>
<proteinExistence type="inferred from homology"/>
<dbReference type="InterPro" id="IPR037185">
    <property type="entry name" value="EmrE-like"/>
</dbReference>
<evidence type="ECO:0000256" key="5">
    <source>
        <dbReference type="HAMAP-Rule" id="MF_00010"/>
    </source>
</evidence>
<dbReference type="GO" id="GO:0005886">
    <property type="term" value="C:plasma membrane"/>
    <property type="evidence" value="ECO:0007669"/>
    <property type="project" value="UniProtKB-SubCell"/>
</dbReference>
<keyword evidence="4 5" id="KW-0472">Membrane</keyword>
<evidence type="ECO:0000256" key="1">
    <source>
        <dbReference type="ARBA" id="ARBA00022475"/>
    </source>
</evidence>
<dbReference type="PANTHER" id="PTHR36116:SF1">
    <property type="entry name" value="UPF0060 MEMBRANE PROTEIN YNFA"/>
    <property type="match status" value="1"/>
</dbReference>
<dbReference type="AlphaFoldDB" id="A0A5E5AI42"/>
<keyword evidence="1 5" id="KW-1003">Cell membrane</keyword>
<organism evidence="6 7">
    <name type="scientific">Pandoraea captiosa</name>
    <dbReference type="NCBI Taxonomy" id="2508302"/>
    <lineage>
        <taxon>Bacteria</taxon>
        <taxon>Pseudomonadati</taxon>
        <taxon>Pseudomonadota</taxon>
        <taxon>Betaproteobacteria</taxon>
        <taxon>Burkholderiales</taxon>
        <taxon>Burkholderiaceae</taxon>
        <taxon>Pandoraea</taxon>
    </lineage>
</organism>
<feature type="transmembrane region" description="Helical" evidence="5">
    <location>
        <begin position="74"/>
        <end position="93"/>
    </location>
</feature>
<accession>A0A5E5AI42</accession>
<feature type="transmembrane region" description="Helical" evidence="5">
    <location>
        <begin position="47"/>
        <end position="67"/>
    </location>
</feature>
<sequence length="121" mass="13217">MARKVTPRESAGHNRSMKTFLLYVATAVAEIVGCYLPWLWLRQGRSAWLLVPGAMALALFAWLLTLHPSAAGRVYAAYGGVYIGVAIVWLWLVDGMRPTSWDVAGVVVALAGMSLIAFQPR</sequence>
<evidence type="ECO:0000313" key="7">
    <source>
        <dbReference type="Proteomes" id="UP000414136"/>
    </source>
</evidence>
<feature type="transmembrane region" description="Helical" evidence="5">
    <location>
        <begin position="20"/>
        <end position="41"/>
    </location>
</feature>
<keyword evidence="2 5" id="KW-0812">Transmembrane</keyword>
<evidence type="ECO:0000256" key="3">
    <source>
        <dbReference type="ARBA" id="ARBA00022989"/>
    </source>
</evidence>
<keyword evidence="3 5" id="KW-1133">Transmembrane helix</keyword>
<dbReference type="NCBIfam" id="NF002586">
    <property type="entry name" value="PRK02237.1"/>
    <property type="match status" value="1"/>
</dbReference>
<keyword evidence="7" id="KW-1185">Reference proteome</keyword>
<dbReference type="InterPro" id="IPR003844">
    <property type="entry name" value="UPF0060"/>
</dbReference>
<dbReference type="PANTHER" id="PTHR36116">
    <property type="entry name" value="UPF0060 MEMBRANE PROTEIN YNFA"/>
    <property type="match status" value="1"/>
</dbReference>
<dbReference type="SUPFAM" id="SSF103481">
    <property type="entry name" value="Multidrug resistance efflux transporter EmrE"/>
    <property type="match status" value="1"/>
</dbReference>